<evidence type="ECO:0000256" key="4">
    <source>
        <dbReference type="ARBA" id="ARBA00023010"/>
    </source>
</evidence>
<organism evidence="7 8">
    <name type="scientific">Candidatus Megaera venefica</name>
    <dbReference type="NCBI Taxonomy" id="2055910"/>
    <lineage>
        <taxon>Bacteria</taxon>
        <taxon>Pseudomonadati</taxon>
        <taxon>Pseudomonadota</taxon>
        <taxon>Alphaproteobacteria</taxon>
        <taxon>Rickettsiales</taxon>
        <taxon>Rickettsiaceae</taxon>
        <taxon>Candidatus Megaera</taxon>
    </lineage>
</organism>
<keyword evidence="8" id="KW-1185">Reference proteome</keyword>
<name>A0ABU5NBM4_9RICK</name>
<keyword evidence="3 6" id="KW-0653">Protein transport</keyword>
<evidence type="ECO:0000313" key="7">
    <source>
        <dbReference type="EMBL" id="MEA0970578.1"/>
    </source>
</evidence>
<comment type="caution">
    <text evidence="7">The sequence shown here is derived from an EMBL/GenBank/DDBJ whole genome shotgun (WGS) entry which is preliminary data.</text>
</comment>
<comment type="similarity">
    <text evidence="1 6">Belongs to the SecB family.</text>
</comment>
<evidence type="ECO:0000256" key="2">
    <source>
        <dbReference type="ARBA" id="ARBA00022448"/>
    </source>
</evidence>
<gene>
    <name evidence="6" type="primary">secB</name>
    <name evidence="7" type="ORF">Megvenef_00544</name>
</gene>
<dbReference type="EMBL" id="JARJFB010000028">
    <property type="protein sequence ID" value="MEA0970578.1"/>
    <property type="molecule type" value="Genomic_DNA"/>
</dbReference>
<dbReference type="PANTHER" id="PTHR36918">
    <property type="match status" value="1"/>
</dbReference>
<dbReference type="PANTHER" id="PTHR36918:SF1">
    <property type="entry name" value="PROTEIN-EXPORT PROTEIN SECB"/>
    <property type="match status" value="1"/>
</dbReference>
<dbReference type="SUPFAM" id="SSF54611">
    <property type="entry name" value="SecB-like"/>
    <property type="match status" value="1"/>
</dbReference>
<accession>A0ABU5NBM4</accession>
<evidence type="ECO:0000256" key="3">
    <source>
        <dbReference type="ARBA" id="ARBA00022927"/>
    </source>
</evidence>
<comment type="subunit">
    <text evidence="6">Homotetramer, a dimer of dimers. One homotetramer interacts with 1 SecA dimer.</text>
</comment>
<evidence type="ECO:0000256" key="5">
    <source>
        <dbReference type="ARBA" id="ARBA00023186"/>
    </source>
</evidence>
<evidence type="ECO:0000256" key="6">
    <source>
        <dbReference type="HAMAP-Rule" id="MF_00821"/>
    </source>
</evidence>
<dbReference type="HAMAP" id="MF_00821">
    <property type="entry name" value="SecB"/>
    <property type="match status" value="1"/>
</dbReference>
<dbReference type="InterPro" id="IPR003708">
    <property type="entry name" value="SecB"/>
</dbReference>
<dbReference type="NCBIfam" id="NF004392">
    <property type="entry name" value="PRK05751.1-3"/>
    <property type="match status" value="1"/>
</dbReference>
<keyword evidence="6" id="KW-0963">Cytoplasm</keyword>
<comment type="function">
    <text evidence="6">One of the proteins required for the normal export of preproteins out of the cell cytoplasm. It is a molecular chaperone that binds to a subset of precursor proteins, maintaining them in a translocation-competent state. It also specifically binds to its receptor SecA.</text>
</comment>
<keyword evidence="2 6" id="KW-0813">Transport</keyword>
<keyword evidence="5 6" id="KW-0143">Chaperone</keyword>
<dbReference type="NCBIfam" id="TIGR00809">
    <property type="entry name" value="secB"/>
    <property type="match status" value="1"/>
</dbReference>
<evidence type="ECO:0000313" key="8">
    <source>
        <dbReference type="Proteomes" id="UP001291687"/>
    </source>
</evidence>
<dbReference type="Pfam" id="PF02556">
    <property type="entry name" value="SecB"/>
    <property type="match status" value="1"/>
</dbReference>
<comment type="subcellular location">
    <subcellularLocation>
        <location evidence="6">Cytoplasm</location>
    </subcellularLocation>
</comment>
<reference evidence="7 8" key="1">
    <citation type="submission" date="2023-03" db="EMBL/GenBank/DDBJ databases">
        <title>Host association and intracellularity evolved multiple times independently in the Rickettsiales.</title>
        <authorList>
            <person name="Castelli M."/>
            <person name="Nardi T."/>
            <person name="Gammuto L."/>
            <person name="Bellinzona G."/>
            <person name="Sabaneyeva E."/>
            <person name="Potekhin A."/>
            <person name="Serra V."/>
            <person name="Petroni G."/>
            <person name="Sassera D."/>
        </authorList>
    </citation>
    <scope>NUCLEOTIDE SEQUENCE [LARGE SCALE GENOMIC DNA]</scope>
    <source>
        <strain evidence="7 8">Sr 2-6</strain>
    </source>
</reference>
<protein>
    <recommendedName>
        <fullName evidence="6">Protein-export protein SecB</fullName>
    </recommendedName>
</protein>
<dbReference type="RefSeq" id="WP_322776482.1">
    <property type="nucleotide sequence ID" value="NZ_JARJFB010000028.1"/>
</dbReference>
<dbReference type="Proteomes" id="UP001291687">
    <property type="component" value="Unassembled WGS sequence"/>
</dbReference>
<dbReference type="PRINTS" id="PR01594">
    <property type="entry name" value="SECBCHAPRONE"/>
</dbReference>
<keyword evidence="4 6" id="KW-0811">Translocation</keyword>
<dbReference type="Gene3D" id="3.10.420.10">
    <property type="entry name" value="SecB-like"/>
    <property type="match status" value="1"/>
</dbReference>
<dbReference type="InterPro" id="IPR035958">
    <property type="entry name" value="SecB-like_sf"/>
</dbReference>
<evidence type="ECO:0000256" key="1">
    <source>
        <dbReference type="ARBA" id="ARBA00009990"/>
    </source>
</evidence>
<proteinExistence type="inferred from homology"/>
<sequence>MQNHSNEEGGMPHIAVNAQYIKDFSFENPGAPGSLASMDKSPQIDLALDLNIQKLPEEDYYEVEISISAKALSNQKTLFVVDLKYAGVFNLINIPEEQIQMLLAVHCPSIIFPYARKIIADATQDGGFQPLMIDPVDFGVLYSKKMMQDGVLYDNEKKH</sequence>